<comment type="caution">
    <text evidence="1">The sequence shown here is derived from an EMBL/GenBank/DDBJ whole genome shotgun (WGS) entry which is preliminary data.</text>
</comment>
<reference evidence="1 2" key="1">
    <citation type="journal article" date="2015" name="Nature">
        <title>rRNA introns, odd ribosomes, and small enigmatic genomes across a large radiation of phyla.</title>
        <authorList>
            <person name="Brown C.T."/>
            <person name="Hug L.A."/>
            <person name="Thomas B.C."/>
            <person name="Sharon I."/>
            <person name="Castelle C.J."/>
            <person name="Singh A."/>
            <person name="Wilkins M.J."/>
            <person name="Williams K.H."/>
            <person name="Banfield J.F."/>
        </authorList>
    </citation>
    <scope>NUCLEOTIDE SEQUENCE [LARGE SCALE GENOMIC DNA]</scope>
</reference>
<organism evidence="1 2">
    <name type="scientific">Candidatus Kaiserbacteria bacterium GW2011_GWA2_58_9</name>
    <dbReference type="NCBI Taxonomy" id="1618672"/>
    <lineage>
        <taxon>Bacteria</taxon>
        <taxon>Candidatus Kaiseribacteriota</taxon>
    </lineage>
</organism>
<name>A0A0G2BPG0_9BACT</name>
<protein>
    <submittedName>
        <fullName evidence="1">Uncharacterized protein</fullName>
    </submittedName>
</protein>
<gene>
    <name evidence="1" type="ORF">UY98_C0005G0021</name>
</gene>
<sequence length="108" mass="12198">MLYLTTCISLVDKPRMIQSSNVLTYGLLIPLQRLDDVLLSNLWTPSNKQQYLDAMMIGNTFKMSLKLLCAFYFFLGHTLDTRTYPSMCGCLNLSILGEPLGVLANEKL</sequence>
<dbReference type="Proteomes" id="UP000034789">
    <property type="component" value="Unassembled WGS sequence"/>
</dbReference>
<evidence type="ECO:0000313" key="1">
    <source>
        <dbReference type="EMBL" id="KKW47834.1"/>
    </source>
</evidence>
<dbReference type="AlphaFoldDB" id="A0A0G2BPG0"/>
<dbReference type="EMBL" id="LCSD01000005">
    <property type="protein sequence ID" value="KKW47834.1"/>
    <property type="molecule type" value="Genomic_DNA"/>
</dbReference>
<accession>A0A0G2BPG0</accession>
<proteinExistence type="predicted"/>
<evidence type="ECO:0000313" key="2">
    <source>
        <dbReference type="Proteomes" id="UP000034789"/>
    </source>
</evidence>